<dbReference type="EMBL" id="PEIB01000027">
    <property type="protein sequence ID" value="RXJ72045.1"/>
    <property type="molecule type" value="Genomic_DNA"/>
</dbReference>
<feature type="region of interest" description="Disordered" evidence="1">
    <location>
        <begin position="308"/>
        <end position="338"/>
    </location>
</feature>
<proteinExistence type="predicted"/>
<protein>
    <submittedName>
        <fullName evidence="4">Uncharacterized protein</fullName>
    </submittedName>
</protein>
<evidence type="ECO:0000259" key="2">
    <source>
        <dbReference type="Pfam" id="PF19500"/>
    </source>
</evidence>
<dbReference type="Proteomes" id="UP000290287">
    <property type="component" value="Unassembled WGS sequence"/>
</dbReference>
<reference evidence="4 6" key="1">
    <citation type="submission" date="2017-10" db="EMBL/GenBank/DDBJ databases">
        <title>Nyctiphanis sp. nov., isolated from the stomach of the euphausiid Nyctiphanes simplex (Hansen, 1911) in the Gulf of California.</title>
        <authorList>
            <person name="Gomez-Gil B."/>
            <person name="Aguilar-Mendez M."/>
            <person name="Lopez-Cortes A."/>
            <person name="Gomez-Gutierrez J."/>
            <person name="Roque A."/>
            <person name="Lang E."/>
            <person name="Gonzalez-Castillo A."/>
        </authorList>
    </citation>
    <scope>NUCLEOTIDE SEQUENCE [LARGE SCALE GENOMIC DNA]</scope>
    <source>
        <strain evidence="4 6">CAIM 600</strain>
    </source>
</reference>
<evidence type="ECO:0000256" key="1">
    <source>
        <dbReference type="SAM" id="MobiDB-lite"/>
    </source>
</evidence>
<name>A0A4Q0YNN1_9GAMM</name>
<evidence type="ECO:0000259" key="3">
    <source>
        <dbReference type="Pfam" id="PF25169"/>
    </source>
</evidence>
<dbReference type="Pfam" id="PF19500">
    <property type="entry name" value="DUF6035"/>
    <property type="match status" value="1"/>
</dbReference>
<comment type="caution">
    <text evidence="4">The sequence shown here is derived from an EMBL/GenBank/DDBJ whole genome shotgun (WGS) entry which is preliminary data.</text>
</comment>
<dbReference type="InterPro" id="IPR046099">
    <property type="entry name" value="DUF6035"/>
</dbReference>
<dbReference type="RefSeq" id="WP_129123449.1">
    <property type="nucleotide sequence ID" value="NZ_PEIB01000027.1"/>
</dbReference>
<dbReference type="OrthoDB" id="1302950at2"/>
<keyword evidence="6" id="KW-1185">Reference proteome</keyword>
<dbReference type="InterPro" id="IPR057152">
    <property type="entry name" value="DUF7830"/>
</dbReference>
<gene>
    <name evidence="4" type="ORF">CS022_18115</name>
    <name evidence="5" type="ORF">CS022_18215</name>
</gene>
<sequence length="404" mass="47666">MSDQKTPREFIYDPANDRKICVREQLARLDEERRFQLRRLIREGHRKFLCTSCFQNLHLAAKKNPQKKKLTFYYKHYPNSEPCPQKQGVVLSDEEQLALRYNGLKEGQKHKDNKIFIADTLKNDKLGRFEAVEKEQTFREVSPVGIAKQWRRPDVSTTMVPEGHRVVFELQMCTTYIDVIIARENFYRNSGAFVVWVLLDFNLARCSNLDIAYGNMANLFLLTDEAKAKSKETGELWFHCYYNLPDINTTTLELNTEWHNELVPFSALTFDSYFGKVFYKDIPTIKAQKLEEIALLKKLREETRLREEKEKLEQQAREERERVEKQAREEKEARRRDAQTKASLRVIDNEFKSARKSKKKQVKNIAGALKLRNKNEEFCKRCNSINKIRKMGRFTICTKCAQLL</sequence>
<accession>A0A4Q0YNN1</accession>
<dbReference type="AlphaFoldDB" id="A0A4Q0YNN1"/>
<feature type="domain" description="DUF6035" evidence="2">
    <location>
        <begin position="95"/>
        <end position="281"/>
    </location>
</feature>
<evidence type="ECO:0000313" key="5">
    <source>
        <dbReference type="EMBL" id="RXJ72061.1"/>
    </source>
</evidence>
<feature type="domain" description="DUF7830" evidence="3">
    <location>
        <begin position="18"/>
        <end position="88"/>
    </location>
</feature>
<dbReference type="EMBL" id="PEIB01000027">
    <property type="protein sequence ID" value="RXJ72061.1"/>
    <property type="molecule type" value="Genomic_DNA"/>
</dbReference>
<organism evidence="4 6">
    <name type="scientific">Veronia nyctiphanis</name>
    <dbReference type="NCBI Taxonomy" id="1278244"/>
    <lineage>
        <taxon>Bacteria</taxon>
        <taxon>Pseudomonadati</taxon>
        <taxon>Pseudomonadota</taxon>
        <taxon>Gammaproteobacteria</taxon>
        <taxon>Vibrionales</taxon>
        <taxon>Vibrionaceae</taxon>
        <taxon>Veronia</taxon>
    </lineage>
</organism>
<evidence type="ECO:0000313" key="4">
    <source>
        <dbReference type="EMBL" id="RXJ72045.1"/>
    </source>
</evidence>
<dbReference type="Pfam" id="PF25169">
    <property type="entry name" value="DUF7830"/>
    <property type="match status" value="1"/>
</dbReference>
<evidence type="ECO:0000313" key="6">
    <source>
        <dbReference type="Proteomes" id="UP000290287"/>
    </source>
</evidence>